<dbReference type="NCBIfam" id="TIGR02436">
    <property type="entry name" value="four helix bundle protein"/>
    <property type="match status" value="1"/>
</dbReference>
<sequence>MANKQINRDIHERIYKFVFRILKLLAALPKTQINQIIVNQCSRSATSVGANDQEADACESKRDFIAKYTIVKKELKETNYWLRLISDTNPNFKNRMKEVQQEGKELLLIISTIIKKTRQKKSAKISN</sequence>
<dbReference type="InterPro" id="IPR036583">
    <property type="entry name" value="23S_rRNA_IVS_sf"/>
</dbReference>
<protein>
    <submittedName>
        <fullName evidence="1">Four helix bundle protein</fullName>
    </submittedName>
</protein>
<accession>A0A2M8L5V3</accession>
<evidence type="ECO:0000313" key="2">
    <source>
        <dbReference type="Proteomes" id="UP000229500"/>
    </source>
</evidence>
<dbReference type="Gene3D" id="1.20.1440.60">
    <property type="entry name" value="23S rRNA-intervening sequence"/>
    <property type="match status" value="1"/>
</dbReference>
<organism evidence="1 2">
    <name type="scientific">Candidatus Shapirobacteria bacterium CG10_big_fil_rev_8_21_14_0_10_38_14</name>
    <dbReference type="NCBI Taxonomy" id="1974483"/>
    <lineage>
        <taxon>Bacteria</taxon>
        <taxon>Candidatus Shapironibacteriota</taxon>
    </lineage>
</organism>
<evidence type="ECO:0000313" key="1">
    <source>
        <dbReference type="EMBL" id="PJE69177.1"/>
    </source>
</evidence>
<dbReference type="PANTHER" id="PTHR38471:SF2">
    <property type="entry name" value="FOUR HELIX BUNDLE PROTEIN"/>
    <property type="match status" value="1"/>
</dbReference>
<dbReference type="PANTHER" id="PTHR38471">
    <property type="entry name" value="FOUR HELIX BUNDLE PROTEIN"/>
    <property type="match status" value="1"/>
</dbReference>
<dbReference type="AlphaFoldDB" id="A0A2M8L5V3"/>
<dbReference type="Proteomes" id="UP000229500">
    <property type="component" value="Unassembled WGS sequence"/>
</dbReference>
<dbReference type="InterPro" id="IPR012657">
    <property type="entry name" value="23S_rRNA-intervening_sequence"/>
</dbReference>
<gene>
    <name evidence="1" type="ORF">COU96_01095</name>
</gene>
<dbReference type="SUPFAM" id="SSF158446">
    <property type="entry name" value="IVS-encoded protein-like"/>
    <property type="match status" value="1"/>
</dbReference>
<dbReference type="EMBL" id="PFEL01000049">
    <property type="protein sequence ID" value="PJE69177.1"/>
    <property type="molecule type" value="Genomic_DNA"/>
</dbReference>
<reference evidence="2" key="1">
    <citation type="submission" date="2017-09" db="EMBL/GenBank/DDBJ databases">
        <title>Depth-based differentiation of microbial function through sediment-hosted aquifers and enrichment of novel symbionts in the deep terrestrial subsurface.</title>
        <authorList>
            <person name="Probst A.J."/>
            <person name="Ladd B."/>
            <person name="Jarett J.K."/>
            <person name="Geller-Mcgrath D.E."/>
            <person name="Sieber C.M.K."/>
            <person name="Emerson J.B."/>
            <person name="Anantharaman K."/>
            <person name="Thomas B.C."/>
            <person name="Malmstrom R."/>
            <person name="Stieglmeier M."/>
            <person name="Klingl A."/>
            <person name="Woyke T."/>
            <person name="Ryan C.M."/>
            <person name="Banfield J.F."/>
        </authorList>
    </citation>
    <scope>NUCLEOTIDE SEQUENCE [LARGE SCALE GENOMIC DNA]</scope>
</reference>
<dbReference type="Pfam" id="PF05635">
    <property type="entry name" value="23S_rRNA_IVP"/>
    <property type="match status" value="1"/>
</dbReference>
<dbReference type="PIRSF" id="PIRSF035652">
    <property type="entry name" value="CHP02436"/>
    <property type="match status" value="1"/>
</dbReference>
<proteinExistence type="predicted"/>
<name>A0A2M8L5V3_9BACT</name>
<comment type="caution">
    <text evidence="1">The sequence shown here is derived from an EMBL/GenBank/DDBJ whole genome shotgun (WGS) entry which is preliminary data.</text>
</comment>